<comment type="catalytic activity">
    <reaction evidence="14">
        <text>L-tyrosyl-[protein] + ATP = O-(5'-adenylyl)-L-tyrosyl-[protein] + diphosphate</text>
        <dbReference type="Rhea" id="RHEA:54288"/>
        <dbReference type="Rhea" id="RHEA-COMP:10136"/>
        <dbReference type="Rhea" id="RHEA-COMP:13846"/>
        <dbReference type="ChEBI" id="CHEBI:30616"/>
        <dbReference type="ChEBI" id="CHEBI:33019"/>
        <dbReference type="ChEBI" id="CHEBI:46858"/>
        <dbReference type="ChEBI" id="CHEBI:83624"/>
        <dbReference type="EC" id="2.7.7.108"/>
    </reaction>
</comment>
<protein>
    <recommendedName>
        <fullName evidence="12">protein adenylyltransferase</fullName>
        <ecNumber evidence="12">2.7.7.108</ecNumber>
    </recommendedName>
</protein>
<dbReference type="Gene3D" id="1.25.40.10">
    <property type="entry name" value="Tetratricopeptide repeat domain"/>
    <property type="match status" value="1"/>
</dbReference>
<keyword evidence="4" id="KW-0812">Transmembrane</keyword>
<evidence type="ECO:0000256" key="18">
    <source>
        <dbReference type="PIRSR" id="PIRSR640198-3"/>
    </source>
</evidence>
<keyword evidence="3" id="KW-0808">Transferase</keyword>
<comment type="similarity">
    <text evidence="2">Belongs to the fic family.</text>
</comment>
<feature type="site" description="Important for autoinhibition of adenylyltransferase activity" evidence="18">
    <location>
        <position position="152"/>
    </location>
</feature>
<dbReference type="Gene3D" id="1.10.3290.10">
    <property type="entry name" value="Fido-like domain"/>
    <property type="match status" value="1"/>
</dbReference>
<reference evidence="23" key="1">
    <citation type="submission" date="2022-11" db="UniProtKB">
        <authorList>
            <consortium name="WormBaseParasite"/>
        </authorList>
    </citation>
    <scope>IDENTIFICATION</scope>
</reference>
<evidence type="ECO:0000256" key="19">
    <source>
        <dbReference type="PROSITE-ProRule" id="PRU00339"/>
    </source>
</evidence>
<evidence type="ECO:0000256" key="17">
    <source>
        <dbReference type="PIRSR" id="PIRSR640198-2"/>
    </source>
</evidence>
<feature type="domain" description="Fido" evidence="21">
    <location>
        <begin position="203"/>
        <end position="338"/>
    </location>
</feature>
<organism evidence="22 23">
    <name type="scientific">Plectus sambesii</name>
    <dbReference type="NCBI Taxonomy" id="2011161"/>
    <lineage>
        <taxon>Eukaryota</taxon>
        <taxon>Metazoa</taxon>
        <taxon>Ecdysozoa</taxon>
        <taxon>Nematoda</taxon>
        <taxon>Chromadorea</taxon>
        <taxon>Plectida</taxon>
        <taxon>Plectina</taxon>
        <taxon>Plectoidea</taxon>
        <taxon>Plectidae</taxon>
        <taxon>Plectus</taxon>
    </lineage>
</organism>
<name>A0A914UPZ0_9BILA</name>
<evidence type="ECO:0000313" key="23">
    <source>
        <dbReference type="WBParaSite" id="PSAMB.scaffold1148size35273.g11339.t1"/>
    </source>
</evidence>
<dbReference type="Proteomes" id="UP000887566">
    <property type="component" value="Unplaced"/>
</dbReference>
<sequence>MVVAHSPDRLAGGTSKEESIIEALATLNAAVEFRKQGKYEKAKRILEHAVALAPTQPDVLIEFGLYMETVQKDVLEAQSMYTKALAYNPSHRGALSNRQRTLPLVEAIDNQMLHDIDEKRKWFLKIDRSNPSLRRAMGESYFQHVYHTVALEGNTMSLIQTRSILETHVAVAGKSIVEHNEILGMDAALRYLNSNLVHRLGEVTIEDILNIHQRVLGFVDPIQAGNFRNTQVYVGSFTPVHPDNVEADMDDFVQWLNAEDTMTIPPVELAALAHYKFVYIHPFVDGNGRTARLLMNLILMQAGYPPVIINVNDRLRYYETLKMANDGDLRPFIRFIASCTDQSLDYYLNSVTVGGAEQRTDERQSRHAELGGDRIGA</sequence>
<dbReference type="PROSITE" id="PS51459">
    <property type="entry name" value="FIDO"/>
    <property type="match status" value="1"/>
</dbReference>
<evidence type="ECO:0000256" key="2">
    <source>
        <dbReference type="ARBA" id="ARBA00009742"/>
    </source>
</evidence>
<feature type="binding site" evidence="17">
    <location>
        <begin position="285"/>
        <end position="292"/>
    </location>
    <ligand>
        <name>ATP</name>
        <dbReference type="ChEBI" id="CHEBI:30616"/>
    </ligand>
</feature>
<evidence type="ECO:0000256" key="5">
    <source>
        <dbReference type="ARBA" id="ARBA00022695"/>
    </source>
</evidence>
<evidence type="ECO:0000259" key="21">
    <source>
        <dbReference type="PROSITE" id="PS51459"/>
    </source>
</evidence>
<keyword evidence="5" id="KW-0548">Nucleotidyltransferase</keyword>
<feature type="active site" evidence="16">
    <location>
        <position position="281"/>
    </location>
</feature>
<comment type="catalytic activity">
    <reaction evidence="13">
        <text>L-threonyl-[protein] + ATP = 3-O-(5'-adenylyl)-L-threonyl-[protein] + diphosphate</text>
        <dbReference type="Rhea" id="RHEA:54292"/>
        <dbReference type="Rhea" id="RHEA-COMP:11060"/>
        <dbReference type="Rhea" id="RHEA-COMP:13847"/>
        <dbReference type="ChEBI" id="CHEBI:30013"/>
        <dbReference type="ChEBI" id="CHEBI:30616"/>
        <dbReference type="ChEBI" id="CHEBI:33019"/>
        <dbReference type="ChEBI" id="CHEBI:138113"/>
        <dbReference type="EC" id="2.7.7.108"/>
    </reaction>
</comment>
<dbReference type="GO" id="GO:0016020">
    <property type="term" value="C:membrane"/>
    <property type="evidence" value="ECO:0007669"/>
    <property type="project" value="UniProtKB-SubCell"/>
</dbReference>
<evidence type="ECO:0000256" key="12">
    <source>
        <dbReference type="ARBA" id="ARBA00034531"/>
    </source>
</evidence>
<feature type="region of interest" description="Disordered" evidence="20">
    <location>
        <begin position="358"/>
        <end position="377"/>
    </location>
</feature>
<dbReference type="Pfam" id="PF02661">
    <property type="entry name" value="Fic"/>
    <property type="match status" value="1"/>
</dbReference>
<evidence type="ECO:0000256" key="11">
    <source>
        <dbReference type="ARBA" id="ARBA00023136"/>
    </source>
</evidence>
<dbReference type="EC" id="2.7.7.108" evidence="12"/>
<dbReference type="SUPFAM" id="SSF140931">
    <property type="entry name" value="Fic-like"/>
    <property type="match status" value="1"/>
</dbReference>
<feature type="repeat" description="TPR" evidence="19">
    <location>
        <begin position="23"/>
        <end position="56"/>
    </location>
</feature>
<evidence type="ECO:0000256" key="6">
    <source>
        <dbReference type="ARBA" id="ARBA00022737"/>
    </source>
</evidence>
<keyword evidence="7 17" id="KW-0547">Nucleotide-binding</keyword>
<evidence type="ECO:0000256" key="3">
    <source>
        <dbReference type="ARBA" id="ARBA00022679"/>
    </source>
</evidence>
<evidence type="ECO:0000256" key="14">
    <source>
        <dbReference type="ARBA" id="ARBA00048696"/>
    </source>
</evidence>
<accession>A0A914UPZ0</accession>
<evidence type="ECO:0000256" key="16">
    <source>
        <dbReference type="PIRSR" id="PIRSR640198-1"/>
    </source>
</evidence>
<evidence type="ECO:0000256" key="4">
    <source>
        <dbReference type="ARBA" id="ARBA00022692"/>
    </source>
</evidence>
<evidence type="ECO:0000313" key="22">
    <source>
        <dbReference type="Proteomes" id="UP000887566"/>
    </source>
</evidence>
<keyword evidence="9 17" id="KW-0067">ATP-binding</keyword>
<evidence type="ECO:0000256" key="15">
    <source>
        <dbReference type="ARBA" id="ARBA00049297"/>
    </source>
</evidence>
<dbReference type="PANTHER" id="PTHR13504:SF34">
    <property type="entry name" value="PROTEIN ADENYLYLTRANSFERASE FICD"/>
    <property type="match status" value="1"/>
</dbReference>
<evidence type="ECO:0000256" key="1">
    <source>
        <dbReference type="ARBA" id="ARBA00004167"/>
    </source>
</evidence>
<feature type="binding site" evidence="17">
    <location>
        <position position="325"/>
    </location>
    <ligand>
        <name>ATP</name>
        <dbReference type="ChEBI" id="CHEBI:30616"/>
    </ligand>
</feature>
<dbReference type="GO" id="GO:0005524">
    <property type="term" value="F:ATP binding"/>
    <property type="evidence" value="ECO:0007669"/>
    <property type="project" value="UniProtKB-KW"/>
</dbReference>
<dbReference type="PANTHER" id="PTHR13504">
    <property type="entry name" value="FIDO DOMAIN-CONTAINING PROTEIN DDB_G0283145"/>
    <property type="match status" value="1"/>
</dbReference>
<dbReference type="InterPro" id="IPR019734">
    <property type="entry name" value="TPR_rpt"/>
</dbReference>
<comment type="subcellular location">
    <subcellularLocation>
        <location evidence="1">Membrane</location>
        <topology evidence="1">Single-pass membrane protein</topology>
    </subcellularLocation>
</comment>
<dbReference type="SUPFAM" id="SSF48452">
    <property type="entry name" value="TPR-like"/>
    <property type="match status" value="1"/>
</dbReference>
<keyword evidence="8 19" id="KW-0802">TPR repeat</keyword>
<keyword evidence="22" id="KW-1185">Reference proteome</keyword>
<dbReference type="InterPro" id="IPR011990">
    <property type="entry name" value="TPR-like_helical_dom_sf"/>
</dbReference>
<proteinExistence type="inferred from homology"/>
<evidence type="ECO:0000256" key="10">
    <source>
        <dbReference type="ARBA" id="ARBA00022989"/>
    </source>
</evidence>
<evidence type="ECO:0000256" key="13">
    <source>
        <dbReference type="ARBA" id="ARBA00047939"/>
    </source>
</evidence>
<dbReference type="PROSITE" id="PS50005">
    <property type="entry name" value="TPR"/>
    <property type="match status" value="1"/>
</dbReference>
<dbReference type="InterPro" id="IPR040198">
    <property type="entry name" value="Fido_containing"/>
</dbReference>
<evidence type="ECO:0000256" key="7">
    <source>
        <dbReference type="ARBA" id="ARBA00022741"/>
    </source>
</evidence>
<evidence type="ECO:0000256" key="8">
    <source>
        <dbReference type="ARBA" id="ARBA00022803"/>
    </source>
</evidence>
<comment type="catalytic activity">
    <reaction evidence="15">
        <text>3-O-(5'-adenylyl)-L-threonyl-[protein] + H2O = L-threonyl-[protein] + AMP + H(+)</text>
        <dbReference type="Rhea" id="RHEA:55932"/>
        <dbReference type="Rhea" id="RHEA-COMP:11060"/>
        <dbReference type="Rhea" id="RHEA-COMP:13847"/>
        <dbReference type="ChEBI" id="CHEBI:15377"/>
        <dbReference type="ChEBI" id="CHEBI:15378"/>
        <dbReference type="ChEBI" id="CHEBI:30013"/>
        <dbReference type="ChEBI" id="CHEBI:138113"/>
        <dbReference type="ChEBI" id="CHEBI:456215"/>
    </reaction>
</comment>
<evidence type="ECO:0000256" key="9">
    <source>
        <dbReference type="ARBA" id="ARBA00022840"/>
    </source>
</evidence>
<dbReference type="GO" id="GO:0070733">
    <property type="term" value="F:AMPylase activity"/>
    <property type="evidence" value="ECO:0007669"/>
    <property type="project" value="UniProtKB-EC"/>
</dbReference>
<feature type="binding site" evidence="17">
    <location>
        <begin position="317"/>
        <end position="318"/>
    </location>
    <ligand>
        <name>ATP</name>
        <dbReference type="ChEBI" id="CHEBI:30616"/>
    </ligand>
</feature>
<keyword evidence="11" id="KW-0472">Membrane</keyword>
<keyword evidence="6" id="KW-0677">Repeat</keyword>
<dbReference type="InterPro" id="IPR036597">
    <property type="entry name" value="Fido-like_dom_sf"/>
</dbReference>
<dbReference type="WBParaSite" id="PSAMB.scaffold1148size35273.g11339.t1">
    <property type="protein sequence ID" value="PSAMB.scaffold1148size35273.g11339.t1"/>
    <property type="gene ID" value="PSAMB.scaffold1148size35273.g11339"/>
</dbReference>
<evidence type="ECO:0000256" key="20">
    <source>
        <dbReference type="SAM" id="MobiDB-lite"/>
    </source>
</evidence>
<dbReference type="AlphaFoldDB" id="A0A914UPZ0"/>
<keyword evidence="10" id="KW-1133">Transmembrane helix</keyword>
<dbReference type="InterPro" id="IPR003812">
    <property type="entry name" value="Fido"/>
</dbReference>